<organism evidence="1 2">
    <name type="scientific">Corchorus olitorius</name>
    <dbReference type="NCBI Taxonomy" id="93759"/>
    <lineage>
        <taxon>Eukaryota</taxon>
        <taxon>Viridiplantae</taxon>
        <taxon>Streptophyta</taxon>
        <taxon>Embryophyta</taxon>
        <taxon>Tracheophyta</taxon>
        <taxon>Spermatophyta</taxon>
        <taxon>Magnoliopsida</taxon>
        <taxon>eudicotyledons</taxon>
        <taxon>Gunneridae</taxon>
        <taxon>Pentapetalae</taxon>
        <taxon>rosids</taxon>
        <taxon>malvids</taxon>
        <taxon>Malvales</taxon>
        <taxon>Malvaceae</taxon>
        <taxon>Grewioideae</taxon>
        <taxon>Apeibeae</taxon>
        <taxon>Corchorus</taxon>
    </lineage>
</organism>
<comment type="caution">
    <text evidence="1">The sequence shown here is derived from an EMBL/GenBank/DDBJ whole genome shotgun (WGS) entry which is preliminary data.</text>
</comment>
<gene>
    <name evidence="1" type="ORF">COLO4_30794</name>
</gene>
<keyword evidence="2" id="KW-1185">Reference proteome</keyword>
<evidence type="ECO:0000313" key="2">
    <source>
        <dbReference type="Proteomes" id="UP000187203"/>
    </source>
</evidence>
<dbReference type="Proteomes" id="UP000187203">
    <property type="component" value="Unassembled WGS sequence"/>
</dbReference>
<dbReference type="OrthoDB" id="1405796at2759"/>
<accession>A0A1R3H738</accession>
<sequence length="110" mass="12787">MLNRTYVGKEMVRSSGKFRHLEILKFYRLEELENWEVEEGAMPSLKFLELTCCGLLKMMPQGLQHITTLLELKVGIMPEDFITRIQKPNGADLEKDSAHTIYHHRSLLAK</sequence>
<proteinExistence type="predicted"/>
<dbReference type="EMBL" id="AWUE01020789">
    <property type="protein sequence ID" value="OMO66080.1"/>
    <property type="molecule type" value="Genomic_DNA"/>
</dbReference>
<dbReference type="STRING" id="93759.A0A1R3H738"/>
<dbReference type="Gene3D" id="3.80.10.10">
    <property type="entry name" value="Ribonuclease Inhibitor"/>
    <property type="match status" value="1"/>
</dbReference>
<evidence type="ECO:0000313" key="1">
    <source>
        <dbReference type="EMBL" id="OMO66080.1"/>
    </source>
</evidence>
<protein>
    <submittedName>
        <fullName evidence="1">Uncharacterized protein</fullName>
    </submittedName>
</protein>
<dbReference type="InterPro" id="IPR032675">
    <property type="entry name" value="LRR_dom_sf"/>
</dbReference>
<name>A0A1R3H738_9ROSI</name>
<dbReference type="AlphaFoldDB" id="A0A1R3H738"/>
<reference evidence="2" key="1">
    <citation type="submission" date="2013-09" db="EMBL/GenBank/DDBJ databases">
        <title>Corchorus olitorius genome sequencing.</title>
        <authorList>
            <person name="Alam M."/>
            <person name="Haque M.S."/>
            <person name="Islam M.S."/>
            <person name="Emdad E.M."/>
            <person name="Islam M.M."/>
            <person name="Ahmed B."/>
            <person name="Halim A."/>
            <person name="Hossen Q.M.M."/>
            <person name="Hossain M.Z."/>
            <person name="Ahmed R."/>
            <person name="Khan M.M."/>
            <person name="Islam R."/>
            <person name="Rashid M.M."/>
            <person name="Khan S.A."/>
            <person name="Rahman M.S."/>
            <person name="Alam M."/>
            <person name="Yahiya A.S."/>
            <person name="Khan M.S."/>
            <person name="Azam M.S."/>
            <person name="Haque T."/>
            <person name="Lashkar M.Z.H."/>
            <person name="Akhand A.I."/>
            <person name="Morshed G."/>
            <person name="Roy S."/>
            <person name="Uddin K.S."/>
            <person name="Rabeya T."/>
            <person name="Hossain A.S."/>
            <person name="Chowdhury A."/>
            <person name="Snigdha A.R."/>
            <person name="Mortoza M.S."/>
            <person name="Matin S.A."/>
            <person name="Hoque S.M.E."/>
            <person name="Islam M.K."/>
            <person name="Roy D.K."/>
            <person name="Haider R."/>
            <person name="Moosa M.M."/>
            <person name="Elias S.M."/>
            <person name="Hasan A.M."/>
            <person name="Jahan S."/>
            <person name="Shafiuddin M."/>
            <person name="Mahmood N."/>
            <person name="Shommy N.S."/>
        </authorList>
    </citation>
    <scope>NUCLEOTIDE SEQUENCE [LARGE SCALE GENOMIC DNA]</scope>
    <source>
        <strain evidence="2">cv. O-4</strain>
    </source>
</reference>